<comment type="caution">
    <text evidence="2">The sequence shown here is derived from an EMBL/GenBank/DDBJ whole genome shotgun (WGS) entry which is preliminary data.</text>
</comment>
<dbReference type="Pfam" id="PF11122">
    <property type="entry name" value="Spore-coat_CotD"/>
    <property type="match status" value="1"/>
</dbReference>
<feature type="compositionally biased region" description="Polar residues" evidence="1">
    <location>
        <begin position="13"/>
        <end position="49"/>
    </location>
</feature>
<proteinExistence type="predicted"/>
<sequence>MFHRHHRMGPNGNMPNQVSPAMQGPNANMPNQVSPAMQGPNANMPNQVSPAMKGGMPGQVSPAMQGPGGPCPTSPVVYPTKCCVKNHYYKHNVDHIHPTHIKNVHHHMYEHNHSYPLTESDEVLASHMNNYPPPRPTGAMPAGYAPTSPSQVAGAMQGPNGMYGQVSPAQKRRK</sequence>
<feature type="region of interest" description="Disordered" evidence="1">
    <location>
        <begin position="143"/>
        <end position="174"/>
    </location>
</feature>
<feature type="region of interest" description="Disordered" evidence="1">
    <location>
        <begin position="1"/>
        <end position="55"/>
    </location>
</feature>
<dbReference type="RefSeq" id="WP_098443815.1">
    <property type="nucleotide sequence ID" value="NZ_WMEY01000003.1"/>
</dbReference>
<evidence type="ECO:0008006" key="4">
    <source>
        <dbReference type="Google" id="ProtNLM"/>
    </source>
</evidence>
<evidence type="ECO:0000256" key="1">
    <source>
        <dbReference type="SAM" id="MobiDB-lite"/>
    </source>
</evidence>
<accession>A0A845F0E3</accession>
<evidence type="ECO:0000313" key="2">
    <source>
        <dbReference type="EMBL" id="MYL64249.1"/>
    </source>
</evidence>
<name>A0A845F0E3_9BACL</name>
<organism evidence="2 3">
    <name type="scientific">Guptibacillus hwajinpoensis</name>
    <dbReference type="NCBI Taxonomy" id="208199"/>
    <lineage>
        <taxon>Bacteria</taxon>
        <taxon>Bacillati</taxon>
        <taxon>Bacillota</taxon>
        <taxon>Bacilli</taxon>
        <taxon>Bacillales</taxon>
        <taxon>Guptibacillaceae</taxon>
        <taxon>Guptibacillus</taxon>
    </lineage>
</organism>
<gene>
    <name evidence="2" type="ORF">GLW07_12900</name>
</gene>
<dbReference type="InterPro" id="IPR020108">
    <property type="entry name" value="Spore_coat_CotD"/>
</dbReference>
<dbReference type="EMBL" id="WMEY01000003">
    <property type="protein sequence ID" value="MYL64249.1"/>
    <property type="molecule type" value="Genomic_DNA"/>
</dbReference>
<evidence type="ECO:0000313" key="3">
    <source>
        <dbReference type="Proteomes" id="UP000447833"/>
    </source>
</evidence>
<dbReference type="AlphaFoldDB" id="A0A845F0E3"/>
<protein>
    <recommendedName>
        <fullName evidence="4">Spore coat protein</fullName>
    </recommendedName>
</protein>
<dbReference type="Proteomes" id="UP000447833">
    <property type="component" value="Unassembled WGS sequence"/>
</dbReference>
<reference evidence="2 3" key="1">
    <citation type="submission" date="2019-11" db="EMBL/GenBank/DDBJ databases">
        <title>Genome sequences of 17 halophilic strains isolated from different environments.</title>
        <authorList>
            <person name="Furrow R.E."/>
        </authorList>
    </citation>
    <scope>NUCLEOTIDE SEQUENCE [LARGE SCALE GENOMIC DNA]</scope>
    <source>
        <strain evidence="2 3">22506_14_FS</strain>
    </source>
</reference>